<gene>
    <name evidence="7" type="ORF">RFULGI_LOCUS2824</name>
</gene>
<evidence type="ECO:0000256" key="1">
    <source>
        <dbReference type="ARBA" id="ARBA00004123"/>
    </source>
</evidence>
<sequence length="386" mass="44961">KDPDEDTSEKVDSSCKEESTFLPVSSSGSLSKDDSLNCDSKITTKSPTGNIINHLATIHQIFKNTFLPNTVIKKLLKSKSRILITQKQQKYLESLLYEWIILDNLPLQALESFSSRHFINNLNLDFNILSNKRFKNKIFESRSYVSQKEESTNESQLVLYHILTDCETRWLSTFYAWDRLLTLKLFIDILSTAMNVKNVDYETKKDGKHLEKINLASKEWSIIEDIMPILGQFTEAIEKLEGNELDDAFKERQIEDDIKENESKAKRKIKINNPINTFGLIDTIKSKLYRVLNYYYNDLKLDGLVASLLDPRWKSLLFITEQKKSETINELRRLYENEKSKYHVTNLPERQESKPSHKKQKKTKLYGESLFSSFSSNLMQQITLSI</sequence>
<dbReference type="InterPro" id="IPR012337">
    <property type="entry name" value="RNaseH-like_sf"/>
</dbReference>
<proteinExistence type="predicted"/>
<dbReference type="GO" id="GO:0008270">
    <property type="term" value="F:zinc ion binding"/>
    <property type="evidence" value="ECO:0007669"/>
    <property type="project" value="UniProtKB-KW"/>
</dbReference>
<feature type="region of interest" description="Disordered" evidence="6">
    <location>
        <begin position="342"/>
        <end position="363"/>
    </location>
</feature>
<dbReference type="PANTHER" id="PTHR46481:SF10">
    <property type="entry name" value="ZINC FINGER BED DOMAIN-CONTAINING PROTEIN 39"/>
    <property type="match status" value="1"/>
</dbReference>
<feature type="non-terminal residue" evidence="7">
    <location>
        <position position="386"/>
    </location>
</feature>
<dbReference type="GO" id="GO:0005634">
    <property type="term" value="C:nucleus"/>
    <property type="evidence" value="ECO:0007669"/>
    <property type="project" value="UniProtKB-SubCell"/>
</dbReference>
<keyword evidence="2" id="KW-0479">Metal-binding</keyword>
<keyword evidence="4" id="KW-0862">Zinc</keyword>
<evidence type="ECO:0000256" key="5">
    <source>
        <dbReference type="ARBA" id="ARBA00023242"/>
    </source>
</evidence>
<dbReference type="PANTHER" id="PTHR46481">
    <property type="entry name" value="ZINC FINGER BED DOMAIN-CONTAINING PROTEIN 4"/>
    <property type="match status" value="1"/>
</dbReference>
<evidence type="ECO:0000256" key="2">
    <source>
        <dbReference type="ARBA" id="ARBA00022723"/>
    </source>
</evidence>
<feature type="compositionally biased region" description="Basic and acidic residues" evidence="6">
    <location>
        <begin position="8"/>
        <end position="19"/>
    </location>
</feature>
<reference evidence="7" key="1">
    <citation type="submission" date="2021-06" db="EMBL/GenBank/DDBJ databases">
        <authorList>
            <person name="Kallberg Y."/>
            <person name="Tangrot J."/>
            <person name="Rosling A."/>
        </authorList>
    </citation>
    <scope>NUCLEOTIDE SEQUENCE</scope>
    <source>
        <strain evidence="7">IN212</strain>
    </source>
</reference>
<evidence type="ECO:0000313" key="8">
    <source>
        <dbReference type="Proteomes" id="UP000789396"/>
    </source>
</evidence>
<accession>A0A9N8ZVB8</accession>
<dbReference type="OrthoDB" id="2435964at2759"/>
<comment type="caution">
    <text evidence="7">The sequence shown here is derived from an EMBL/GenBank/DDBJ whole genome shotgun (WGS) entry which is preliminary data.</text>
</comment>
<dbReference type="AlphaFoldDB" id="A0A9N8ZVB8"/>
<dbReference type="InterPro" id="IPR052035">
    <property type="entry name" value="ZnF_BED_domain_contain"/>
</dbReference>
<organism evidence="7 8">
    <name type="scientific">Racocetra fulgida</name>
    <dbReference type="NCBI Taxonomy" id="60492"/>
    <lineage>
        <taxon>Eukaryota</taxon>
        <taxon>Fungi</taxon>
        <taxon>Fungi incertae sedis</taxon>
        <taxon>Mucoromycota</taxon>
        <taxon>Glomeromycotina</taxon>
        <taxon>Glomeromycetes</taxon>
        <taxon>Diversisporales</taxon>
        <taxon>Gigasporaceae</taxon>
        <taxon>Racocetra</taxon>
    </lineage>
</organism>
<name>A0A9N8ZVB8_9GLOM</name>
<evidence type="ECO:0000256" key="3">
    <source>
        <dbReference type="ARBA" id="ARBA00022771"/>
    </source>
</evidence>
<comment type="subcellular location">
    <subcellularLocation>
        <location evidence="1">Nucleus</location>
    </subcellularLocation>
</comment>
<keyword evidence="8" id="KW-1185">Reference proteome</keyword>
<keyword evidence="5" id="KW-0539">Nucleus</keyword>
<protein>
    <submittedName>
        <fullName evidence="7">11008_t:CDS:1</fullName>
    </submittedName>
</protein>
<keyword evidence="3" id="KW-0863">Zinc-finger</keyword>
<dbReference type="EMBL" id="CAJVPZ010002272">
    <property type="protein sequence ID" value="CAG8509419.1"/>
    <property type="molecule type" value="Genomic_DNA"/>
</dbReference>
<dbReference type="SUPFAM" id="SSF53098">
    <property type="entry name" value="Ribonuclease H-like"/>
    <property type="match status" value="1"/>
</dbReference>
<evidence type="ECO:0000256" key="4">
    <source>
        <dbReference type="ARBA" id="ARBA00022833"/>
    </source>
</evidence>
<feature type="region of interest" description="Disordered" evidence="6">
    <location>
        <begin position="1"/>
        <end position="34"/>
    </location>
</feature>
<dbReference type="Proteomes" id="UP000789396">
    <property type="component" value="Unassembled WGS sequence"/>
</dbReference>
<evidence type="ECO:0000313" key="7">
    <source>
        <dbReference type="EMBL" id="CAG8509419.1"/>
    </source>
</evidence>
<evidence type="ECO:0000256" key="6">
    <source>
        <dbReference type="SAM" id="MobiDB-lite"/>
    </source>
</evidence>